<evidence type="ECO:0000313" key="2">
    <source>
        <dbReference type="EMBL" id="PRQ52832.1"/>
    </source>
</evidence>
<evidence type="ECO:0000313" key="3">
    <source>
        <dbReference type="Proteomes" id="UP000238479"/>
    </source>
</evidence>
<dbReference type="AlphaFoldDB" id="A0A2P6S2D3"/>
<dbReference type="GO" id="GO:0010089">
    <property type="term" value="P:xylem development"/>
    <property type="evidence" value="ECO:0007669"/>
    <property type="project" value="InterPro"/>
</dbReference>
<reference evidence="2 3" key="1">
    <citation type="journal article" date="2018" name="Nat. Genet.">
        <title>The Rosa genome provides new insights in the design of modern roses.</title>
        <authorList>
            <person name="Bendahmane M."/>
        </authorList>
    </citation>
    <scope>NUCLEOTIDE SEQUENCE [LARGE SCALE GENOMIC DNA]</scope>
    <source>
        <strain evidence="3">cv. Old Blush</strain>
    </source>
</reference>
<protein>
    <submittedName>
        <fullName evidence="2">Uncharacterized protein</fullName>
    </submittedName>
</protein>
<accession>A0A2P6S2D3</accession>
<dbReference type="EMBL" id="PDCK01000040">
    <property type="protein sequence ID" value="PRQ52832.1"/>
    <property type="molecule type" value="Genomic_DNA"/>
</dbReference>
<sequence length="175" mass="19401">MDMSTFGSSSMIRAVPSKETAATYSCTEEEESGWTKYFEDFSNNTRADQGQTSFCSSLVSDASSGAAWRVSHNNSVPKKLKKKPKKIGDYDLEDTASSPVNSPKIGDLRPVDHMNPRKIDDHRININSLGKEHFAEMKQADENSSDCSGKNDQNTDLKKKGLCLVPLNLLMNYLV</sequence>
<evidence type="ECO:0000256" key="1">
    <source>
        <dbReference type="SAM" id="MobiDB-lite"/>
    </source>
</evidence>
<dbReference type="InterPro" id="IPR039280">
    <property type="entry name" value="VUP"/>
</dbReference>
<dbReference type="OrthoDB" id="779856at2759"/>
<feature type="region of interest" description="Disordered" evidence="1">
    <location>
        <begin position="67"/>
        <end position="116"/>
    </location>
</feature>
<dbReference type="OMA" id="ERCEMSY"/>
<dbReference type="Gramene" id="PRQ52832">
    <property type="protein sequence ID" value="PRQ52832"/>
    <property type="gene ID" value="RchiOBHm_Chr2g0159761"/>
</dbReference>
<dbReference type="PANTHER" id="PTHR33974">
    <property type="entry name" value="VASCULAR-RELATED UNKNOWN PROTEIN 1-RELATED"/>
    <property type="match status" value="1"/>
</dbReference>
<gene>
    <name evidence="2" type="ORF">RchiOBHm_Chr2g0159761</name>
</gene>
<feature type="compositionally biased region" description="Basic and acidic residues" evidence="1">
    <location>
        <begin position="106"/>
        <end position="116"/>
    </location>
</feature>
<dbReference type="PANTHER" id="PTHR33974:SF2">
    <property type="entry name" value="VASCULAR-RELATED UNKNOWN PROTEIN 1"/>
    <property type="match status" value="1"/>
</dbReference>
<dbReference type="STRING" id="74649.A0A2P6S2D3"/>
<dbReference type="Proteomes" id="UP000238479">
    <property type="component" value="Chromosome 2"/>
</dbReference>
<name>A0A2P6S2D3_ROSCH</name>
<comment type="caution">
    <text evidence="2">The sequence shown here is derived from an EMBL/GenBank/DDBJ whole genome shotgun (WGS) entry which is preliminary data.</text>
</comment>
<keyword evidence="3" id="KW-1185">Reference proteome</keyword>
<organism evidence="2 3">
    <name type="scientific">Rosa chinensis</name>
    <name type="common">China rose</name>
    <dbReference type="NCBI Taxonomy" id="74649"/>
    <lineage>
        <taxon>Eukaryota</taxon>
        <taxon>Viridiplantae</taxon>
        <taxon>Streptophyta</taxon>
        <taxon>Embryophyta</taxon>
        <taxon>Tracheophyta</taxon>
        <taxon>Spermatophyta</taxon>
        <taxon>Magnoliopsida</taxon>
        <taxon>eudicotyledons</taxon>
        <taxon>Gunneridae</taxon>
        <taxon>Pentapetalae</taxon>
        <taxon>rosids</taxon>
        <taxon>fabids</taxon>
        <taxon>Rosales</taxon>
        <taxon>Rosaceae</taxon>
        <taxon>Rosoideae</taxon>
        <taxon>Rosoideae incertae sedis</taxon>
        <taxon>Rosa</taxon>
    </lineage>
</organism>
<proteinExistence type="predicted"/>